<evidence type="ECO:0000256" key="6">
    <source>
        <dbReference type="PROSITE-ProRule" id="PRU10141"/>
    </source>
</evidence>
<evidence type="ECO:0000256" key="7">
    <source>
        <dbReference type="RuleBase" id="RU000304"/>
    </source>
</evidence>
<dbReference type="GO" id="GO:0004674">
    <property type="term" value="F:protein serine/threonine kinase activity"/>
    <property type="evidence" value="ECO:0007669"/>
    <property type="project" value="UniProtKB-KW"/>
</dbReference>
<accession>A0A6B2LDS0</accession>
<protein>
    <recommendedName>
        <fullName evidence="1">non-specific serine/threonine protein kinase</fullName>
        <ecNumber evidence="1">2.7.11.1</ecNumber>
    </recommendedName>
</protein>
<evidence type="ECO:0000256" key="4">
    <source>
        <dbReference type="ARBA" id="ARBA00022777"/>
    </source>
</evidence>
<dbReference type="GO" id="GO:0005737">
    <property type="term" value="C:cytoplasm"/>
    <property type="evidence" value="ECO:0007669"/>
    <property type="project" value="TreeGrafter"/>
</dbReference>
<dbReference type="PIRSF" id="PIRSF000654">
    <property type="entry name" value="Integrin-linked_kinase"/>
    <property type="match status" value="1"/>
</dbReference>
<dbReference type="PROSITE" id="PS50011">
    <property type="entry name" value="PROTEIN_KINASE_DOM"/>
    <property type="match status" value="1"/>
</dbReference>
<reference evidence="9" key="1">
    <citation type="journal article" date="2020" name="J. Eukaryot. Microbiol.">
        <title>De novo Sequencing, Assembly and Annotation of the Transcriptome for the Free-Living Testate Amoeba Arcella intermedia.</title>
        <authorList>
            <person name="Ribeiro G.M."/>
            <person name="Porfirio-Sousa A.L."/>
            <person name="Maurer-Alcala X.X."/>
            <person name="Katz L.A."/>
            <person name="Lahr D.J.G."/>
        </authorList>
    </citation>
    <scope>NUCLEOTIDE SEQUENCE</scope>
</reference>
<dbReference type="PROSITE" id="PS00108">
    <property type="entry name" value="PROTEIN_KINASE_ST"/>
    <property type="match status" value="1"/>
</dbReference>
<dbReference type="InterPro" id="IPR017441">
    <property type="entry name" value="Protein_kinase_ATP_BS"/>
</dbReference>
<dbReference type="SUPFAM" id="SSF56112">
    <property type="entry name" value="Protein kinase-like (PK-like)"/>
    <property type="match status" value="1"/>
</dbReference>
<evidence type="ECO:0000259" key="8">
    <source>
        <dbReference type="PROSITE" id="PS50011"/>
    </source>
</evidence>
<dbReference type="SMART" id="SM00220">
    <property type="entry name" value="S_TKc"/>
    <property type="match status" value="1"/>
</dbReference>
<dbReference type="InterPro" id="IPR001245">
    <property type="entry name" value="Ser-Thr/Tyr_kinase_cat_dom"/>
</dbReference>
<keyword evidence="5 6" id="KW-0067">ATP-binding</keyword>
<dbReference type="InterPro" id="IPR008271">
    <property type="entry name" value="Ser/Thr_kinase_AS"/>
</dbReference>
<dbReference type="InterPro" id="IPR000719">
    <property type="entry name" value="Prot_kinase_dom"/>
</dbReference>
<proteinExistence type="inferred from homology"/>
<feature type="binding site" evidence="6">
    <location>
        <position position="36"/>
    </location>
    <ligand>
        <name>ATP</name>
        <dbReference type="ChEBI" id="CHEBI:30616"/>
    </ligand>
</feature>
<dbReference type="PRINTS" id="PR00109">
    <property type="entry name" value="TYRKINASE"/>
</dbReference>
<keyword evidence="4" id="KW-0418">Kinase</keyword>
<keyword evidence="4" id="KW-0808">Transferase</keyword>
<dbReference type="GO" id="GO:0005524">
    <property type="term" value="F:ATP binding"/>
    <property type="evidence" value="ECO:0007669"/>
    <property type="project" value="UniProtKB-UniRule"/>
</dbReference>
<dbReference type="EC" id="2.7.11.1" evidence="1"/>
<dbReference type="PANTHER" id="PTHR48012">
    <property type="entry name" value="STERILE20-LIKE KINASE, ISOFORM B-RELATED"/>
    <property type="match status" value="1"/>
</dbReference>
<evidence type="ECO:0000256" key="2">
    <source>
        <dbReference type="ARBA" id="ARBA00022527"/>
    </source>
</evidence>
<keyword evidence="3 6" id="KW-0547">Nucleotide-binding</keyword>
<evidence type="ECO:0000256" key="3">
    <source>
        <dbReference type="ARBA" id="ARBA00022741"/>
    </source>
</evidence>
<name>A0A6B2LDS0_9EUKA</name>
<organism evidence="9">
    <name type="scientific">Arcella intermedia</name>
    <dbReference type="NCBI Taxonomy" id="1963864"/>
    <lineage>
        <taxon>Eukaryota</taxon>
        <taxon>Amoebozoa</taxon>
        <taxon>Tubulinea</taxon>
        <taxon>Elardia</taxon>
        <taxon>Arcellinida</taxon>
        <taxon>Sphaerothecina</taxon>
        <taxon>Arcellidae</taxon>
        <taxon>Arcella</taxon>
    </lineage>
</organism>
<evidence type="ECO:0000313" key="9">
    <source>
        <dbReference type="EMBL" id="NDV34987.1"/>
    </source>
</evidence>
<comment type="similarity">
    <text evidence="7">Belongs to the protein kinase superfamily.</text>
</comment>
<evidence type="ECO:0000256" key="1">
    <source>
        <dbReference type="ARBA" id="ARBA00012513"/>
    </source>
</evidence>
<dbReference type="EMBL" id="GIBP01006018">
    <property type="protein sequence ID" value="NDV34987.1"/>
    <property type="molecule type" value="Transcribed_RNA"/>
</dbReference>
<feature type="domain" description="Protein kinase" evidence="8">
    <location>
        <begin position="7"/>
        <end position="258"/>
    </location>
</feature>
<dbReference type="PROSITE" id="PS00107">
    <property type="entry name" value="PROTEIN_KINASE_ATP"/>
    <property type="match status" value="1"/>
</dbReference>
<dbReference type="PANTHER" id="PTHR48012:SF26">
    <property type="entry name" value="SERINE_THREONINE-PROTEIN KINASE DDB_G0283821-RELATED"/>
    <property type="match status" value="1"/>
</dbReference>
<dbReference type="FunFam" id="3.30.200.20:FF:000042">
    <property type="entry name" value="Aurora kinase A"/>
    <property type="match status" value="1"/>
</dbReference>
<dbReference type="Pfam" id="PF00069">
    <property type="entry name" value="Pkinase"/>
    <property type="match status" value="1"/>
</dbReference>
<dbReference type="FunFam" id="1.10.510.10:FF:000571">
    <property type="entry name" value="Maternal embryonic leucine zipper kinase"/>
    <property type="match status" value="1"/>
</dbReference>
<dbReference type="Gene3D" id="1.10.510.10">
    <property type="entry name" value="Transferase(Phosphotransferase) domain 1"/>
    <property type="match status" value="1"/>
</dbReference>
<keyword evidence="2 7" id="KW-0723">Serine/threonine-protein kinase</keyword>
<sequence length="260" mass="29233">MTTVGDYEILSEIGKGRFSVVYKAQHQQTQQICAIKETTLNPADLHLLPTIQREVDLLRQLDHPNIVKVLDCINTKRKVYVILENAQKGDLLRVMRQRGAPFEEEAVGGVARQVLAGLAYLHERNIIHRDLKAANLLLTEDNVIKLADFGTARVVDAQKSMTVIGTPYWMAPEIIELEVSGVAADVWSLGCTCVELVQGKPPYFDMPTMTALFRICEDEHPPLPLGVSPKMVDFLLRCFVKDPKLRATVQVLLKHPWVKE</sequence>
<dbReference type="AlphaFoldDB" id="A0A6B2LDS0"/>
<dbReference type="InterPro" id="IPR050629">
    <property type="entry name" value="STE20/SPS1-PAK"/>
</dbReference>
<dbReference type="InterPro" id="IPR011009">
    <property type="entry name" value="Kinase-like_dom_sf"/>
</dbReference>
<evidence type="ECO:0000256" key="5">
    <source>
        <dbReference type="ARBA" id="ARBA00022840"/>
    </source>
</evidence>